<gene>
    <name evidence="3" type="ORF">OHV25_40355</name>
</gene>
<evidence type="ECO:0008006" key="4">
    <source>
        <dbReference type="Google" id="ProtNLM"/>
    </source>
</evidence>
<evidence type="ECO:0000313" key="3">
    <source>
        <dbReference type="EMBL" id="WTU45853.1"/>
    </source>
</evidence>
<dbReference type="EMBL" id="CP108254">
    <property type="protein sequence ID" value="WTU45853.1"/>
    <property type="molecule type" value="Genomic_DNA"/>
</dbReference>
<keyword evidence="2" id="KW-0732">Signal</keyword>
<dbReference type="AlphaFoldDB" id="A0AAU2HDE2"/>
<name>A0AAU2HDE2_9ACTN</name>
<proteinExistence type="predicted"/>
<evidence type="ECO:0000256" key="1">
    <source>
        <dbReference type="SAM" id="MobiDB-lite"/>
    </source>
</evidence>
<keyword evidence="3" id="KW-0614">Plasmid</keyword>
<reference evidence="3" key="1">
    <citation type="submission" date="2022-10" db="EMBL/GenBank/DDBJ databases">
        <title>The complete genomes of actinobacterial strains from the NBC collection.</title>
        <authorList>
            <person name="Joergensen T.S."/>
            <person name="Alvarez Arevalo M."/>
            <person name="Sterndorff E.B."/>
            <person name="Faurdal D."/>
            <person name="Vuksanovic O."/>
            <person name="Mourched A.-S."/>
            <person name="Charusanti P."/>
            <person name="Shaw S."/>
            <person name="Blin K."/>
            <person name="Weber T."/>
        </authorList>
    </citation>
    <scope>NUCLEOTIDE SEQUENCE</scope>
    <source>
        <strain evidence="3">NBC_00060</strain>
        <plasmid evidence="3">unnamed1</plasmid>
    </source>
</reference>
<feature type="chain" id="PRO_5043894813" description="Secreted protein" evidence="2">
    <location>
        <begin position="23"/>
        <end position="210"/>
    </location>
</feature>
<feature type="signal peptide" evidence="2">
    <location>
        <begin position="1"/>
        <end position="22"/>
    </location>
</feature>
<organism evidence="3">
    <name type="scientific">Streptomyces sp. NBC_00060</name>
    <dbReference type="NCBI Taxonomy" id="2975636"/>
    <lineage>
        <taxon>Bacteria</taxon>
        <taxon>Bacillati</taxon>
        <taxon>Actinomycetota</taxon>
        <taxon>Actinomycetes</taxon>
        <taxon>Kitasatosporales</taxon>
        <taxon>Streptomycetaceae</taxon>
        <taxon>Streptomyces</taxon>
    </lineage>
</organism>
<evidence type="ECO:0000256" key="2">
    <source>
        <dbReference type="SAM" id="SignalP"/>
    </source>
</evidence>
<sequence length="210" mass="21408">MLTGVGASVAAVAAGASVYVGAAGAEPAHSTARGDDLGVRAAEKDKREPPAEKKPGANAERDEYLRIANLDNRSFIRLRDAVSAGDLTGVDQVQMKLLQASLASDRCPAEPPKSLRKAVSGLSSQQIVNGCLQHDFRYTVGPTVFKRDASAGLAERAAADNQLASLFNVALQQLIQLGLSFLGGGAGLVPNLGQGSQGAAGVSIGGPGFG</sequence>
<feature type="compositionally biased region" description="Basic and acidic residues" evidence="1">
    <location>
        <begin position="32"/>
        <end position="60"/>
    </location>
</feature>
<feature type="region of interest" description="Disordered" evidence="1">
    <location>
        <begin position="25"/>
        <end position="60"/>
    </location>
</feature>
<accession>A0AAU2HDE2</accession>
<geneLocation type="plasmid" evidence="3">
    <name>unnamed1</name>
</geneLocation>
<protein>
    <recommendedName>
        <fullName evidence="4">Secreted protein</fullName>
    </recommendedName>
</protein>